<dbReference type="PANTHER" id="PTHR14742">
    <property type="entry name" value="RIBONUCLEASE P SUBUNIT P21"/>
    <property type="match status" value="1"/>
</dbReference>
<dbReference type="PANTHER" id="PTHR14742:SF3">
    <property type="entry name" value="RIBONUCLEASE MRP PROTEIN SUBUNIT SNM1"/>
    <property type="match status" value="1"/>
</dbReference>
<dbReference type="InterPro" id="IPR007175">
    <property type="entry name" value="Rpr2/Snm1/Rpp21"/>
</dbReference>
<evidence type="ECO:0000313" key="2">
    <source>
        <dbReference type="EMBL" id="KAF1911880.1"/>
    </source>
</evidence>
<sequence length="192" mass="20939">MTDQVEARASYLHEAAHLLGISSPSASAFLGSAYNKLLQDAELEVPAKALDAHRREICGACGNLMIPGWSCEIKNKPPKGETTVRNQKVKCGGLPKASPSIVYCCSRCHRKTEQTLQSQPRRRVRKAKSLVVTQANTATSDATNEDEVKKPRGVNASSKQRQKARKGGLQAMLEKNKSQNSSQGLDLMDFAM</sequence>
<feature type="compositionally biased region" description="Polar residues" evidence="1">
    <location>
        <begin position="131"/>
        <end position="142"/>
    </location>
</feature>
<proteinExistence type="predicted"/>
<organism evidence="2 3">
    <name type="scientific">Ampelomyces quisqualis</name>
    <name type="common">Powdery mildew agent</name>
    <dbReference type="NCBI Taxonomy" id="50730"/>
    <lineage>
        <taxon>Eukaryota</taxon>
        <taxon>Fungi</taxon>
        <taxon>Dikarya</taxon>
        <taxon>Ascomycota</taxon>
        <taxon>Pezizomycotina</taxon>
        <taxon>Dothideomycetes</taxon>
        <taxon>Pleosporomycetidae</taxon>
        <taxon>Pleosporales</taxon>
        <taxon>Pleosporineae</taxon>
        <taxon>Phaeosphaeriaceae</taxon>
        <taxon>Ampelomyces</taxon>
    </lineage>
</organism>
<name>A0A6A5QAL9_AMPQU</name>
<dbReference type="GO" id="GO:0005655">
    <property type="term" value="C:nucleolar ribonuclease P complex"/>
    <property type="evidence" value="ECO:0007669"/>
    <property type="project" value="TreeGrafter"/>
</dbReference>
<protein>
    <recommendedName>
        <fullName evidence="4">RNAse P Rpr2/Rpp21/SNM1 subunit domain-containing protein</fullName>
    </recommendedName>
</protein>
<dbReference type="GO" id="GO:0008033">
    <property type="term" value="P:tRNA processing"/>
    <property type="evidence" value="ECO:0007669"/>
    <property type="project" value="TreeGrafter"/>
</dbReference>
<gene>
    <name evidence="2" type="ORF">BDU57DRAFT_90407</name>
</gene>
<dbReference type="EMBL" id="ML979142">
    <property type="protein sequence ID" value="KAF1911880.1"/>
    <property type="molecule type" value="Genomic_DNA"/>
</dbReference>
<keyword evidence="3" id="KW-1185">Reference proteome</keyword>
<evidence type="ECO:0000256" key="1">
    <source>
        <dbReference type="SAM" id="MobiDB-lite"/>
    </source>
</evidence>
<dbReference type="OrthoDB" id="438080at2759"/>
<dbReference type="Pfam" id="PF04032">
    <property type="entry name" value="Rpr2"/>
    <property type="match status" value="1"/>
</dbReference>
<evidence type="ECO:0008006" key="4">
    <source>
        <dbReference type="Google" id="ProtNLM"/>
    </source>
</evidence>
<reference evidence="2" key="1">
    <citation type="journal article" date="2020" name="Stud. Mycol.">
        <title>101 Dothideomycetes genomes: a test case for predicting lifestyles and emergence of pathogens.</title>
        <authorList>
            <person name="Haridas S."/>
            <person name="Albert R."/>
            <person name="Binder M."/>
            <person name="Bloem J."/>
            <person name="Labutti K."/>
            <person name="Salamov A."/>
            <person name="Andreopoulos B."/>
            <person name="Baker S."/>
            <person name="Barry K."/>
            <person name="Bills G."/>
            <person name="Bluhm B."/>
            <person name="Cannon C."/>
            <person name="Castanera R."/>
            <person name="Culley D."/>
            <person name="Daum C."/>
            <person name="Ezra D."/>
            <person name="Gonzalez J."/>
            <person name="Henrissat B."/>
            <person name="Kuo A."/>
            <person name="Liang C."/>
            <person name="Lipzen A."/>
            <person name="Lutzoni F."/>
            <person name="Magnuson J."/>
            <person name="Mondo S."/>
            <person name="Nolan M."/>
            <person name="Ohm R."/>
            <person name="Pangilinan J."/>
            <person name="Park H.-J."/>
            <person name="Ramirez L."/>
            <person name="Alfaro M."/>
            <person name="Sun H."/>
            <person name="Tritt A."/>
            <person name="Yoshinaga Y."/>
            <person name="Zwiers L.-H."/>
            <person name="Turgeon B."/>
            <person name="Goodwin S."/>
            <person name="Spatafora J."/>
            <person name="Crous P."/>
            <person name="Grigoriev I."/>
        </authorList>
    </citation>
    <scope>NUCLEOTIDE SEQUENCE</scope>
    <source>
        <strain evidence="2">HMLAC05119</strain>
    </source>
</reference>
<dbReference type="AlphaFoldDB" id="A0A6A5QAL9"/>
<accession>A0A6A5QAL9</accession>
<evidence type="ECO:0000313" key="3">
    <source>
        <dbReference type="Proteomes" id="UP000800096"/>
    </source>
</evidence>
<feature type="region of interest" description="Disordered" evidence="1">
    <location>
        <begin position="116"/>
        <end position="192"/>
    </location>
</feature>
<dbReference type="Proteomes" id="UP000800096">
    <property type="component" value="Unassembled WGS sequence"/>
</dbReference>